<dbReference type="Gene3D" id="3.10.450.40">
    <property type="match status" value="1"/>
</dbReference>
<feature type="domain" description="IraD/Gp25-like" evidence="1">
    <location>
        <begin position="28"/>
        <end position="116"/>
    </location>
</feature>
<dbReference type="RefSeq" id="WP_255853374.1">
    <property type="nucleotide sequence ID" value="NZ_CP073347.1"/>
</dbReference>
<protein>
    <submittedName>
        <fullName evidence="2">GPW/gp25 family protein</fullName>
    </submittedName>
</protein>
<gene>
    <name evidence="2" type="ORF">KDW95_19020</name>
</gene>
<dbReference type="Pfam" id="PF04965">
    <property type="entry name" value="GPW_gp25"/>
    <property type="match status" value="1"/>
</dbReference>
<proteinExistence type="predicted"/>
<name>A0ABY5HGG6_9GAMM</name>
<dbReference type="InterPro" id="IPR007048">
    <property type="entry name" value="IraD/Gp25-like"/>
</dbReference>
<evidence type="ECO:0000259" key="1">
    <source>
        <dbReference type="Pfam" id="PF04965"/>
    </source>
</evidence>
<reference evidence="2" key="1">
    <citation type="submission" date="2021-04" db="EMBL/GenBank/DDBJ databases">
        <title>Oceanospirillales bacteria with DddD are important DMSP degraders in coastal seawater.</title>
        <authorList>
            <person name="Liu J."/>
        </authorList>
    </citation>
    <scope>NUCLEOTIDE SEQUENCE</scope>
    <source>
        <strain evidence="2">D13-1</strain>
    </source>
</reference>
<dbReference type="Proteomes" id="UP001058461">
    <property type="component" value="Chromosome"/>
</dbReference>
<evidence type="ECO:0000313" key="3">
    <source>
        <dbReference type="Proteomes" id="UP001058461"/>
    </source>
</evidence>
<evidence type="ECO:0000313" key="2">
    <source>
        <dbReference type="EMBL" id="UTW11333.1"/>
    </source>
</evidence>
<sequence length="134" mass="15069">MSKLNQPDFMDFPLRLGADGAGTCTRIDHIRDQIEQVLFTDPGERWFRPEFGAGIRSLVFEPQNTALWQVTRQRLHSNLADALAGEVDPRDLSIEVGADADFPERLMIRIGYRLTALNHSESVEYELSGGQTHG</sequence>
<organism evidence="2 3">
    <name type="scientific">Marinobacterium rhizophilum</name>
    <dbReference type="NCBI Taxonomy" id="420402"/>
    <lineage>
        <taxon>Bacteria</taxon>
        <taxon>Pseudomonadati</taxon>
        <taxon>Pseudomonadota</taxon>
        <taxon>Gammaproteobacteria</taxon>
        <taxon>Oceanospirillales</taxon>
        <taxon>Oceanospirillaceae</taxon>
        <taxon>Marinobacterium</taxon>
    </lineage>
</organism>
<dbReference type="SUPFAM" id="SSF160719">
    <property type="entry name" value="gpW/gp25-like"/>
    <property type="match status" value="1"/>
</dbReference>
<dbReference type="EMBL" id="CP073347">
    <property type="protein sequence ID" value="UTW11333.1"/>
    <property type="molecule type" value="Genomic_DNA"/>
</dbReference>
<keyword evidence="3" id="KW-1185">Reference proteome</keyword>
<accession>A0ABY5HGG6</accession>